<keyword evidence="1" id="KW-0175">Coiled coil</keyword>
<keyword evidence="2" id="KW-0812">Transmembrane</keyword>
<evidence type="ECO:0000256" key="2">
    <source>
        <dbReference type="SAM" id="Phobius"/>
    </source>
</evidence>
<keyword evidence="2" id="KW-0472">Membrane</keyword>
<accession>A0A415EQD3</accession>
<reference evidence="3 4" key="1">
    <citation type="submission" date="2018-08" db="EMBL/GenBank/DDBJ databases">
        <title>A genome reference for cultivated species of the human gut microbiota.</title>
        <authorList>
            <person name="Zou Y."/>
            <person name="Xue W."/>
            <person name="Luo G."/>
        </authorList>
    </citation>
    <scope>NUCLEOTIDE SEQUENCE [LARGE SCALE GENOMIC DNA]</scope>
    <source>
        <strain evidence="3 4">AF48-16</strain>
    </source>
</reference>
<proteinExistence type="predicted"/>
<protein>
    <submittedName>
        <fullName evidence="3">Uncharacterized protein</fullName>
    </submittedName>
</protein>
<dbReference type="EMBL" id="QRMZ01000018">
    <property type="protein sequence ID" value="RHK05522.1"/>
    <property type="molecule type" value="Genomic_DNA"/>
</dbReference>
<sequence length="208" mass="23391">MTRVFFSKKHIIISAVIALVLATSVLIFWLFLLNPKRAEGIELAQELAGIEAEIRDIQEQLVYLQGEPDLLSSETVNEVPIIPNGMAIESYFTDLAALETELPITILQSTFNEEMLYPTPEQMADQTGDNPLATQFRVTRIGFDLLSETNEGIVRFIDRMENLNRFLKVESVEYRQGSNTSGADAFSASVVIKLYYLSSFETGQELLE</sequence>
<comment type="caution">
    <text evidence="3">The sequence shown here is derived from an EMBL/GenBank/DDBJ whole genome shotgun (WGS) entry which is preliminary data.</text>
</comment>
<evidence type="ECO:0000313" key="3">
    <source>
        <dbReference type="EMBL" id="RHK05522.1"/>
    </source>
</evidence>
<name>A0A415EQD3_ENTCA</name>
<evidence type="ECO:0000313" key="4">
    <source>
        <dbReference type="Proteomes" id="UP000286288"/>
    </source>
</evidence>
<gene>
    <name evidence="3" type="ORF">DW084_13130</name>
</gene>
<dbReference type="AlphaFoldDB" id="A0A415EQD3"/>
<dbReference type="Proteomes" id="UP000286288">
    <property type="component" value="Unassembled WGS sequence"/>
</dbReference>
<keyword evidence="2" id="KW-1133">Transmembrane helix</keyword>
<evidence type="ECO:0000256" key="1">
    <source>
        <dbReference type="SAM" id="Coils"/>
    </source>
</evidence>
<organism evidence="3 4">
    <name type="scientific">Enterococcus casseliflavus</name>
    <name type="common">Enterococcus flavescens</name>
    <dbReference type="NCBI Taxonomy" id="37734"/>
    <lineage>
        <taxon>Bacteria</taxon>
        <taxon>Bacillati</taxon>
        <taxon>Bacillota</taxon>
        <taxon>Bacilli</taxon>
        <taxon>Lactobacillales</taxon>
        <taxon>Enterococcaceae</taxon>
        <taxon>Enterococcus</taxon>
    </lineage>
</organism>
<feature type="coiled-coil region" evidence="1">
    <location>
        <begin position="40"/>
        <end position="67"/>
    </location>
</feature>
<feature type="transmembrane region" description="Helical" evidence="2">
    <location>
        <begin position="12"/>
        <end position="32"/>
    </location>
</feature>
<dbReference type="RefSeq" id="WP_087627265.1">
    <property type="nucleotide sequence ID" value="NZ_JAAMSJ010000001.1"/>
</dbReference>